<organism evidence="3 4">
    <name type="scientific">Verticiella sediminum</name>
    <dbReference type="NCBI Taxonomy" id="1247510"/>
    <lineage>
        <taxon>Bacteria</taxon>
        <taxon>Pseudomonadati</taxon>
        <taxon>Pseudomonadota</taxon>
        <taxon>Betaproteobacteria</taxon>
        <taxon>Burkholderiales</taxon>
        <taxon>Alcaligenaceae</taxon>
        <taxon>Verticiella</taxon>
    </lineage>
</organism>
<evidence type="ECO:0000313" key="4">
    <source>
        <dbReference type="Proteomes" id="UP000318405"/>
    </source>
</evidence>
<keyword evidence="4" id="KW-1185">Reference proteome</keyword>
<accession>A0A556AGP1</accession>
<dbReference type="Proteomes" id="UP000318405">
    <property type="component" value="Unassembled WGS sequence"/>
</dbReference>
<protein>
    <submittedName>
        <fullName evidence="3">Tripartite tricarboxylate transporter substrate binding protein</fullName>
    </submittedName>
</protein>
<feature type="chain" id="PRO_5021703384" evidence="2">
    <location>
        <begin position="30"/>
        <end position="327"/>
    </location>
</feature>
<evidence type="ECO:0000256" key="1">
    <source>
        <dbReference type="ARBA" id="ARBA00006987"/>
    </source>
</evidence>
<dbReference type="PANTHER" id="PTHR42928">
    <property type="entry name" value="TRICARBOXYLATE-BINDING PROTEIN"/>
    <property type="match status" value="1"/>
</dbReference>
<dbReference type="Gene3D" id="3.40.190.150">
    <property type="entry name" value="Bordetella uptake gene, domain 1"/>
    <property type="match status" value="1"/>
</dbReference>
<dbReference type="RefSeq" id="WP_143949573.1">
    <property type="nucleotide sequence ID" value="NZ_BAABMB010000001.1"/>
</dbReference>
<dbReference type="PIRSF" id="PIRSF017082">
    <property type="entry name" value="YflP"/>
    <property type="match status" value="1"/>
</dbReference>
<dbReference type="CDD" id="cd07012">
    <property type="entry name" value="PBP2_Bug_TTT"/>
    <property type="match status" value="1"/>
</dbReference>
<comment type="similarity">
    <text evidence="1">Belongs to the UPF0065 (bug) family.</text>
</comment>
<dbReference type="EMBL" id="VLTJ01000031">
    <property type="protein sequence ID" value="TSH92023.1"/>
    <property type="molecule type" value="Genomic_DNA"/>
</dbReference>
<reference evidence="3 4" key="1">
    <citation type="submission" date="2019-07" db="EMBL/GenBank/DDBJ databases">
        <title>Qingshengfaniella alkalisoli gen. nov., sp. nov., isolated from saline soil.</title>
        <authorList>
            <person name="Xu L."/>
            <person name="Huang X.-X."/>
            <person name="Sun J.-Q."/>
        </authorList>
    </citation>
    <scope>NUCLEOTIDE SEQUENCE [LARGE SCALE GENOMIC DNA]</scope>
    <source>
        <strain evidence="3 4">DSM 27279</strain>
    </source>
</reference>
<dbReference type="SUPFAM" id="SSF53850">
    <property type="entry name" value="Periplasmic binding protein-like II"/>
    <property type="match status" value="1"/>
</dbReference>
<evidence type="ECO:0000256" key="2">
    <source>
        <dbReference type="SAM" id="SignalP"/>
    </source>
</evidence>
<gene>
    <name evidence="3" type="ORF">FOZ76_17460</name>
</gene>
<comment type="caution">
    <text evidence="3">The sequence shown here is derived from an EMBL/GenBank/DDBJ whole genome shotgun (WGS) entry which is preliminary data.</text>
</comment>
<dbReference type="AlphaFoldDB" id="A0A556AGP1"/>
<feature type="signal peptide" evidence="2">
    <location>
        <begin position="1"/>
        <end position="29"/>
    </location>
</feature>
<evidence type="ECO:0000313" key="3">
    <source>
        <dbReference type="EMBL" id="TSH92023.1"/>
    </source>
</evidence>
<dbReference type="OrthoDB" id="8678477at2"/>
<dbReference type="InterPro" id="IPR042100">
    <property type="entry name" value="Bug_dom1"/>
</dbReference>
<dbReference type="Pfam" id="PF03401">
    <property type="entry name" value="TctC"/>
    <property type="match status" value="1"/>
</dbReference>
<sequence length="327" mass="34622">MKNRLIRLVVSLTAVLGLAAHLSAASAPASYPDRPVSIVIGFGPGSGTDILARLLAEQLRIELGQPFVVENKPGASAQIAASAVSKAAPDGYTLLLTSNSSHSVNPYIFKSLPYDPIGDFTPLGGIAYFPFILAVNASLPVNTAEELVQYAHAHKGKLNYAYGTPAVQIPAEALNRLLDLQATGIPYKSSPEAMNDVVGGRADFLVVDLASARPHLQSGRLRALAATTAQRSSLAPELPTIEETLGISDFDLAAWTGLFGPANLPEDIAQRLSDALLRILAKPELRDQLLTAGAEPTPSGRQDFAVLVERQLKIWGDKVHAAGIEPQ</sequence>
<name>A0A556AGP1_9BURK</name>
<keyword evidence="2" id="KW-0732">Signal</keyword>
<dbReference type="PANTHER" id="PTHR42928:SF5">
    <property type="entry name" value="BLR1237 PROTEIN"/>
    <property type="match status" value="1"/>
</dbReference>
<dbReference type="Gene3D" id="3.40.190.10">
    <property type="entry name" value="Periplasmic binding protein-like II"/>
    <property type="match status" value="1"/>
</dbReference>
<proteinExistence type="inferred from homology"/>
<dbReference type="InterPro" id="IPR005064">
    <property type="entry name" value="BUG"/>
</dbReference>